<dbReference type="Proteomes" id="UP001445335">
    <property type="component" value="Unassembled WGS sequence"/>
</dbReference>
<organism evidence="1 2">
    <name type="scientific">Elliptochloris bilobata</name>
    <dbReference type="NCBI Taxonomy" id="381761"/>
    <lineage>
        <taxon>Eukaryota</taxon>
        <taxon>Viridiplantae</taxon>
        <taxon>Chlorophyta</taxon>
        <taxon>core chlorophytes</taxon>
        <taxon>Trebouxiophyceae</taxon>
        <taxon>Trebouxiophyceae incertae sedis</taxon>
        <taxon>Elliptochloris clade</taxon>
        <taxon>Elliptochloris</taxon>
    </lineage>
</organism>
<protein>
    <submittedName>
        <fullName evidence="1">Uncharacterized protein</fullName>
    </submittedName>
</protein>
<evidence type="ECO:0000313" key="1">
    <source>
        <dbReference type="EMBL" id="KAK9845961.1"/>
    </source>
</evidence>
<evidence type="ECO:0000313" key="2">
    <source>
        <dbReference type="Proteomes" id="UP001445335"/>
    </source>
</evidence>
<dbReference type="EMBL" id="JALJOU010000002">
    <property type="protein sequence ID" value="KAK9845961.1"/>
    <property type="molecule type" value="Genomic_DNA"/>
</dbReference>
<gene>
    <name evidence="1" type="ORF">WJX81_006938</name>
</gene>
<reference evidence="1 2" key="1">
    <citation type="journal article" date="2024" name="Nat. Commun.">
        <title>Phylogenomics reveals the evolutionary origins of lichenization in chlorophyte algae.</title>
        <authorList>
            <person name="Puginier C."/>
            <person name="Libourel C."/>
            <person name="Otte J."/>
            <person name="Skaloud P."/>
            <person name="Haon M."/>
            <person name="Grisel S."/>
            <person name="Petersen M."/>
            <person name="Berrin J.G."/>
            <person name="Delaux P.M."/>
            <person name="Dal Grande F."/>
            <person name="Keller J."/>
        </authorList>
    </citation>
    <scope>NUCLEOTIDE SEQUENCE [LARGE SCALE GENOMIC DNA]</scope>
    <source>
        <strain evidence="1 2">SAG 245.80</strain>
    </source>
</reference>
<dbReference type="AlphaFoldDB" id="A0AAW1SI63"/>
<proteinExistence type="predicted"/>
<name>A0AAW1SI63_9CHLO</name>
<comment type="caution">
    <text evidence="1">The sequence shown here is derived from an EMBL/GenBank/DDBJ whole genome shotgun (WGS) entry which is preliminary data.</text>
</comment>
<accession>A0AAW1SI63</accession>
<keyword evidence="2" id="KW-1185">Reference proteome</keyword>
<sequence length="66" mass="6824">MGGSSTGLAATVVAHLECNSAVHHSRRSLHHGHCCSEGPGLRNQASAEVLAFWQSAQPGRLDASSS</sequence>